<dbReference type="Pfam" id="PF09992">
    <property type="entry name" value="NAGPA"/>
    <property type="match status" value="1"/>
</dbReference>
<dbReference type="PANTHER" id="PTHR40446:SF2">
    <property type="entry name" value="N-ACETYLGLUCOSAMINE-1-PHOSPHODIESTER ALPHA-N-ACETYLGLUCOSAMINIDASE"/>
    <property type="match status" value="1"/>
</dbReference>
<dbReference type="PANTHER" id="PTHR40446">
    <property type="entry name" value="N-ACETYLGLUCOSAMINE-1-PHOSPHODIESTER ALPHA-N-ACETYLGLUCOSAMINIDASE"/>
    <property type="match status" value="1"/>
</dbReference>
<dbReference type="EMBL" id="HBEY01013381">
    <property type="protein sequence ID" value="CAD8603129.1"/>
    <property type="molecule type" value="Transcribed_RNA"/>
</dbReference>
<dbReference type="AlphaFoldDB" id="A0A7S0Q146"/>
<protein>
    <recommendedName>
        <fullName evidence="1">Phosphodiester glycosidase domain-containing protein</fullName>
    </recommendedName>
</protein>
<proteinExistence type="predicted"/>
<reference evidence="2" key="1">
    <citation type="submission" date="2021-01" db="EMBL/GenBank/DDBJ databases">
        <authorList>
            <person name="Corre E."/>
            <person name="Pelletier E."/>
            <person name="Niang G."/>
            <person name="Scheremetjew M."/>
            <person name="Finn R."/>
            <person name="Kale V."/>
            <person name="Holt S."/>
            <person name="Cochrane G."/>
            <person name="Meng A."/>
            <person name="Brown T."/>
            <person name="Cohen L."/>
        </authorList>
    </citation>
    <scope>NUCLEOTIDE SEQUENCE</scope>
    <source>
        <strain evidence="2">PLY182g</strain>
    </source>
</reference>
<sequence>MVAVVSSDEDGLLRLLDAPPAASDPGLNVRFFHLSTPRQAVIPAVLATVESPVGLTRVFAAGADPERCTKRVKTSSTAKAAGCLYAVNAAPFNMNTGACVGDVISGGTVINYDDTRAFASWGLSKTQHVFGHVSRSKASSLRVADLASGFIGGLLVDGGVPAVSASALVAARTAVGADTSGRLLLLTVDGAEDEKLGMNITELAAAFQRLGAHHALNLDGGGSTAAWWKGHGTADGIIDKPTCNDNTTICERAVATVLCVMPPKNNP</sequence>
<dbReference type="InterPro" id="IPR018711">
    <property type="entry name" value="NAGPA"/>
</dbReference>
<feature type="domain" description="Phosphodiester glycosidase" evidence="1">
    <location>
        <begin position="82"/>
        <end position="261"/>
    </location>
</feature>
<evidence type="ECO:0000313" key="2">
    <source>
        <dbReference type="EMBL" id="CAD8603129.1"/>
    </source>
</evidence>
<gene>
    <name evidence="2" type="ORF">CPEL01642_LOCUS6464</name>
</gene>
<name>A0A7S0Q146_9EUKA</name>
<accession>A0A7S0Q146</accession>
<organism evidence="2">
    <name type="scientific">Coccolithus braarudii</name>
    <dbReference type="NCBI Taxonomy" id="221442"/>
    <lineage>
        <taxon>Eukaryota</taxon>
        <taxon>Haptista</taxon>
        <taxon>Haptophyta</taxon>
        <taxon>Prymnesiophyceae</taxon>
        <taxon>Coccolithales</taxon>
        <taxon>Coccolithaceae</taxon>
        <taxon>Coccolithus</taxon>
    </lineage>
</organism>
<evidence type="ECO:0000259" key="1">
    <source>
        <dbReference type="Pfam" id="PF09992"/>
    </source>
</evidence>